<keyword evidence="1" id="KW-1133">Transmembrane helix</keyword>
<evidence type="ECO:0000313" key="3">
    <source>
        <dbReference type="EMBL" id="MED6215938.1"/>
    </source>
</evidence>
<feature type="transmembrane region" description="Helical" evidence="1">
    <location>
        <begin position="129"/>
        <end position="153"/>
    </location>
</feature>
<accession>A0ABU6Z3Q4</accession>
<dbReference type="InterPro" id="IPR000270">
    <property type="entry name" value="PB1_dom"/>
</dbReference>
<dbReference type="PANTHER" id="PTHR31066:SF100">
    <property type="entry name" value="PB1 DOMAIN-CONTAINING PROTEIN"/>
    <property type="match status" value="1"/>
</dbReference>
<proteinExistence type="predicted"/>
<reference evidence="3 4" key="1">
    <citation type="journal article" date="2023" name="Plants (Basel)">
        <title>Bridging the Gap: Combining Genomics and Transcriptomics Approaches to Understand Stylosanthes scabra, an Orphan Legume from the Brazilian Caatinga.</title>
        <authorList>
            <person name="Ferreira-Neto J.R.C."/>
            <person name="da Silva M.D."/>
            <person name="Binneck E."/>
            <person name="de Melo N.F."/>
            <person name="da Silva R.H."/>
            <person name="de Melo A.L.T.M."/>
            <person name="Pandolfi V."/>
            <person name="Bustamante F.O."/>
            <person name="Brasileiro-Vidal A.C."/>
            <person name="Benko-Iseppon A.M."/>
        </authorList>
    </citation>
    <scope>NUCLEOTIDE SEQUENCE [LARGE SCALE GENOMIC DNA]</scope>
    <source>
        <tissue evidence="3">Leaves</tissue>
    </source>
</reference>
<sequence>MADNTVARFMCSYGGEIRRNHSSNNPHFSYYGGNNRMLQVDRNISFHNMTTELSALCGGGAINYFKYLIPGDDLDTLITVTNDRDLGYMMREFDLHFRSSTDRMRIFLFLDPVHNGATAVNASNEDQRVIFMVVVMVVAVVVLMLLLILMLLFLVAVVVITLVVVVVVVVVATMEVMVGWWWLWWRWRREDGDGGIDGRAKEEGSV</sequence>
<evidence type="ECO:0000313" key="4">
    <source>
        <dbReference type="Proteomes" id="UP001341840"/>
    </source>
</evidence>
<organism evidence="3 4">
    <name type="scientific">Stylosanthes scabra</name>
    <dbReference type="NCBI Taxonomy" id="79078"/>
    <lineage>
        <taxon>Eukaryota</taxon>
        <taxon>Viridiplantae</taxon>
        <taxon>Streptophyta</taxon>
        <taxon>Embryophyta</taxon>
        <taxon>Tracheophyta</taxon>
        <taxon>Spermatophyta</taxon>
        <taxon>Magnoliopsida</taxon>
        <taxon>eudicotyledons</taxon>
        <taxon>Gunneridae</taxon>
        <taxon>Pentapetalae</taxon>
        <taxon>rosids</taxon>
        <taxon>fabids</taxon>
        <taxon>Fabales</taxon>
        <taxon>Fabaceae</taxon>
        <taxon>Papilionoideae</taxon>
        <taxon>50 kb inversion clade</taxon>
        <taxon>dalbergioids sensu lato</taxon>
        <taxon>Dalbergieae</taxon>
        <taxon>Pterocarpus clade</taxon>
        <taxon>Stylosanthes</taxon>
    </lineage>
</organism>
<keyword evidence="1" id="KW-0472">Membrane</keyword>
<dbReference type="PANTHER" id="PTHR31066">
    <property type="entry name" value="OS05G0427100 PROTEIN-RELATED"/>
    <property type="match status" value="1"/>
</dbReference>
<keyword evidence="1" id="KW-0812">Transmembrane</keyword>
<feature type="domain" description="PB1" evidence="2">
    <location>
        <begin position="6"/>
        <end position="111"/>
    </location>
</feature>
<protein>
    <recommendedName>
        <fullName evidence="2">PB1 domain-containing protein</fullName>
    </recommendedName>
</protein>
<evidence type="ECO:0000256" key="1">
    <source>
        <dbReference type="SAM" id="Phobius"/>
    </source>
</evidence>
<comment type="caution">
    <text evidence="3">The sequence shown here is derived from an EMBL/GenBank/DDBJ whole genome shotgun (WGS) entry which is preliminary data.</text>
</comment>
<dbReference type="Gene3D" id="3.10.20.90">
    <property type="entry name" value="Phosphatidylinositol 3-kinase Catalytic Subunit, Chain A, domain 1"/>
    <property type="match status" value="1"/>
</dbReference>
<keyword evidence="4" id="KW-1185">Reference proteome</keyword>
<dbReference type="Pfam" id="PF00564">
    <property type="entry name" value="PB1"/>
    <property type="match status" value="1"/>
</dbReference>
<dbReference type="InterPro" id="IPR053198">
    <property type="entry name" value="Gynoecium_Dev_Regulator"/>
</dbReference>
<dbReference type="SUPFAM" id="SSF54277">
    <property type="entry name" value="CAD &amp; PB1 domains"/>
    <property type="match status" value="1"/>
</dbReference>
<name>A0ABU6Z3Q4_9FABA</name>
<gene>
    <name evidence="3" type="ORF">PIB30_003144</name>
</gene>
<dbReference type="SMART" id="SM00666">
    <property type="entry name" value="PB1"/>
    <property type="match status" value="1"/>
</dbReference>
<dbReference type="EMBL" id="JASCZI010271866">
    <property type="protein sequence ID" value="MED6215938.1"/>
    <property type="molecule type" value="Genomic_DNA"/>
</dbReference>
<dbReference type="Proteomes" id="UP001341840">
    <property type="component" value="Unassembled WGS sequence"/>
</dbReference>
<evidence type="ECO:0000259" key="2">
    <source>
        <dbReference type="SMART" id="SM00666"/>
    </source>
</evidence>
<feature type="transmembrane region" description="Helical" evidence="1">
    <location>
        <begin position="159"/>
        <end position="183"/>
    </location>
</feature>